<organism evidence="1 2">
    <name type="scientific">Deinococcus reticulitermitis</name>
    <dbReference type="NCBI Taxonomy" id="856736"/>
    <lineage>
        <taxon>Bacteria</taxon>
        <taxon>Thermotogati</taxon>
        <taxon>Deinococcota</taxon>
        <taxon>Deinococci</taxon>
        <taxon>Deinococcales</taxon>
        <taxon>Deinococcaceae</taxon>
        <taxon>Deinococcus</taxon>
    </lineage>
</organism>
<evidence type="ECO:0000313" key="2">
    <source>
        <dbReference type="Proteomes" id="UP000199223"/>
    </source>
</evidence>
<dbReference type="PANTHER" id="PTHR31793">
    <property type="entry name" value="4-HYDROXYBENZOYL-COA THIOESTERASE FAMILY MEMBER"/>
    <property type="match status" value="1"/>
</dbReference>
<keyword evidence="1" id="KW-0378">Hydrolase</keyword>
<accession>A0A1H6YKP1</accession>
<reference evidence="2" key="1">
    <citation type="submission" date="2016-10" db="EMBL/GenBank/DDBJ databases">
        <authorList>
            <person name="Varghese N."/>
            <person name="Submissions S."/>
        </authorList>
    </citation>
    <scope>NUCLEOTIDE SEQUENCE [LARGE SCALE GENOMIC DNA]</scope>
    <source>
        <strain evidence="2">CGMCC 1.10218</strain>
    </source>
</reference>
<gene>
    <name evidence="1" type="ORF">SAMN04488058_10715</name>
</gene>
<keyword evidence="2" id="KW-1185">Reference proteome</keyword>
<dbReference type="InterPro" id="IPR050563">
    <property type="entry name" value="4-hydroxybenzoyl-CoA_TE"/>
</dbReference>
<dbReference type="Proteomes" id="UP000199223">
    <property type="component" value="Unassembled WGS sequence"/>
</dbReference>
<dbReference type="SUPFAM" id="SSF54637">
    <property type="entry name" value="Thioesterase/thiol ester dehydrase-isomerase"/>
    <property type="match status" value="1"/>
</dbReference>
<dbReference type="STRING" id="856736.SAMN04488058_10715"/>
<dbReference type="Gene3D" id="3.10.129.10">
    <property type="entry name" value="Hotdog Thioesterase"/>
    <property type="match status" value="1"/>
</dbReference>
<sequence>MSPSARPEAAFAHFDWEAAHRVPIQMRYADLDTLGHLNNAVYVQYFETARVRLTEALEIPPHLDRSVIARLEIDYRREVRWGQTVIVETLIERLGRTSWTTVARLLADGEVCTLARTVEVRVPEGGLTPTPLEDELRARLERLLARPRPAVTVGANVGES</sequence>
<protein>
    <submittedName>
        <fullName evidence="1">Acyl-CoA thioester hydrolase</fullName>
    </submittedName>
</protein>
<dbReference type="Pfam" id="PF13279">
    <property type="entry name" value="4HBT_2"/>
    <property type="match status" value="1"/>
</dbReference>
<proteinExistence type="predicted"/>
<dbReference type="EMBL" id="FNZA01000007">
    <property type="protein sequence ID" value="SEJ37295.1"/>
    <property type="molecule type" value="Genomic_DNA"/>
</dbReference>
<dbReference type="AlphaFoldDB" id="A0A1H6YKP1"/>
<name>A0A1H6YKP1_9DEIO</name>
<dbReference type="CDD" id="cd00586">
    <property type="entry name" value="4HBT"/>
    <property type="match status" value="1"/>
</dbReference>
<dbReference type="RefSeq" id="WP_092264348.1">
    <property type="nucleotide sequence ID" value="NZ_FNZA01000007.1"/>
</dbReference>
<dbReference type="InterPro" id="IPR029069">
    <property type="entry name" value="HotDog_dom_sf"/>
</dbReference>
<evidence type="ECO:0000313" key="1">
    <source>
        <dbReference type="EMBL" id="SEJ37295.1"/>
    </source>
</evidence>
<dbReference type="PANTHER" id="PTHR31793:SF24">
    <property type="entry name" value="LONG-CHAIN ACYL-COA THIOESTERASE FADM"/>
    <property type="match status" value="1"/>
</dbReference>
<dbReference type="GO" id="GO:0047617">
    <property type="term" value="F:fatty acyl-CoA hydrolase activity"/>
    <property type="evidence" value="ECO:0007669"/>
    <property type="project" value="TreeGrafter"/>
</dbReference>
<dbReference type="OrthoDB" id="9801517at2"/>